<dbReference type="EMBL" id="BK015173">
    <property type="protein sequence ID" value="DAD94111.1"/>
    <property type="molecule type" value="Genomic_DNA"/>
</dbReference>
<protein>
    <submittedName>
        <fullName evidence="1">Uncharacterized protein</fullName>
    </submittedName>
</protein>
<sequence>MYHSELVLFARFNVIPTTRLNDFLYCYVLFIRV</sequence>
<organism evidence="1">
    <name type="scientific">Siphoviridae sp. ctUF252</name>
    <dbReference type="NCBI Taxonomy" id="2826350"/>
    <lineage>
        <taxon>Viruses</taxon>
        <taxon>Duplodnaviria</taxon>
        <taxon>Heunggongvirae</taxon>
        <taxon>Uroviricota</taxon>
        <taxon>Caudoviricetes</taxon>
    </lineage>
</organism>
<proteinExistence type="predicted"/>
<accession>A0A8S5NID2</accession>
<name>A0A8S5NID2_9CAUD</name>
<evidence type="ECO:0000313" key="1">
    <source>
        <dbReference type="EMBL" id="DAD94111.1"/>
    </source>
</evidence>
<reference evidence="1" key="1">
    <citation type="journal article" date="2021" name="Proc. Natl. Acad. Sci. U.S.A.">
        <title>A Catalog of Tens of Thousands of Viruses from Human Metagenomes Reveals Hidden Associations with Chronic Diseases.</title>
        <authorList>
            <person name="Tisza M.J."/>
            <person name="Buck C.B."/>
        </authorList>
    </citation>
    <scope>NUCLEOTIDE SEQUENCE</scope>
    <source>
        <strain evidence="1">CtUF252</strain>
    </source>
</reference>